<sequence>MEDPEKALCSERTLHENDLNSPHDLIEAIQTRDADGNVLTKHPTSGSLAKATLAKSLTLVRTRDSGRDPGPPPDGGFTAWLQVGLAHLVICNTWGYINAFGVFQTYYTEQLHHSQSDISWIGSVQTFLVFFIGTFSGRATDAGYFKFIWTVGAVIEVVSIFLTSLCTKYYQIFLAQGILQGIGCGLMFCPTLSLLPTYFDRRRALAMGTVAAGSAVGGLIFPGIVNSLLPKIGYAWTMRVLGFFTLATLLPSAFFLRQRLPPRQSGPILELAAFKEIPYTCFAVGMFLILWGLYVGFFYVSTFARNALHASLSTSTDIIMVMSAVGTAARIIPGLISDRWTGPLNLLIPFCLATAITAYGWAGVVNVPGLIGFSIIYGITSAGVQGIFPVALSSLTTDLKKIGVRMGMVLTIVSFAALTGSPIAGALVQADNGGFLYMQMFMGSSILLGTVLVGLARFTTTAYFFAEYFHYSVKKSDNMAPRGRGGKFSKPTRGGGKHFSRDVQPVDKDGNAVGMWRDPDDVPSDEDSDDSDEDSSEESSSDNNNQAGPSSSGAAAEELTREQRKAAAKARKEAAIRKRNQTAAQPGDMPSSDDDDEDDDDEEEGEEGLPANPNHTSKSRSQAAAATIPRPADEAANGGGAAAASKKSGSEQLTRREREALEAQQARERYMKLHMEGKTDEARADLERLRLVRERREAEKARRDAEREEKDAQSKERQQQYEEREKKAREAALGKSAKAKKGAKK</sequence>
<proteinExistence type="inferred from homology"/>
<feature type="compositionally biased region" description="Basic and acidic residues" evidence="3">
    <location>
        <begin position="499"/>
        <end position="510"/>
    </location>
</feature>
<feature type="transmembrane region" description="Helical" evidence="4">
    <location>
        <begin position="407"/>
        <end position="428"/>
    </location>
</feature>
<protein>
    <recommendedName>
        <fullName evidence="5">Casein kinase substrate phosphoprotein PP28 domain-containing protein</fullName>
    </recommendedName>
</protein>
<evidence type="ECO:0000256" key="1">
    <source>
        <dbReference type="ARBA" id="ARBA00004141"/>
    </source>
</evidence>
<evidence type="ECO:0000256" key="4">
    <source>
        <dbReference type="SAM" id="Phobius"/>
    </source>
</evidence>
<feature type="transmembrane region" description="Helical" evidence="4">
    <location>
        <begin position="277"/>
        <end position="300"/>
    </location>
</feature>
<dbReference type="Pfam" id="PF10252">
    <property type="entry name" value="PP28"/>
    <property type="match status" value="1"/>
</dbReference>
<keyword evidence="4" id="KW-0472">Membrane</keyword>
<feature type="compositionally biased region" description="Basic and acidic residues" evidence="3">
    <location>
        <begin position="558"/>
        <end position="576"/>
    </location>
</feature>
<dbReference type="AlphaFoldDB" id="A0A7H8RD63"/>
<dbReference type="InterPro" id="IPR019380">
    <property type="entry name" value="Casein_kinase_sb_PP28"/>
</dbReference>
<accession>A0A7H8RD63</accession>
<feature type="transmembrane region" description="Helical" evidence="4">
    <location>
        <begin position="312"/>
        <end position="332"/>
    </location>
</feature>
<evidence type="ECO:0000256" key="3">
    <source>
        <dbReference type="SAM" id="MobiDB-lite"/>
    </source>
</evidence>
<feature type="compositionally biased region" description="Low complexity" evidence="3">
    <location>
        <begin position="547"/>
        <end position="556"/>
    </location>
</feature>
<feature type="transmembrane region" description="Helical" evidence="4">
    <location>
        <begin position="440"/>
        <end position="466"/>
    </location>
</feature>
<dbReference type="PANTHER" id="PTHR11360:SF130">
    <property type="entry name" value="MAJOR FACILITATOR SUPERFAMILY (MFS) PROFILE DOMAIN-CONTAINING PROTEIN-RELATED"/>
    <property type="match status" value="1"/>
</dbReference>
<organism evidence="6 7">
    <name type="scientific">Talaromyces rugulosus</name>
    <name type="common">Penicillium rugulosum</name>
    <dbReference type="NCBI Taxonomy" id="121627"/>
    <lineage>
        <taxon>Eukaryota</taxon>
        <taxon>Fungi</taxon>
        <taxon>Dikarya</taxon>
        <taxon>Ascomycota</taxon>
        <taxon>Pezizomycotina</taxon>
        <taxon>Eurotiomycetes</taxon>
        <taxon>Eurotiomycetidae</taxon>
        <taxon>Eurotiales</taxon>
        <taxon>Trichocomaceae</taxon>
        <taxon>Talaromyces</taxon>
        <taxon>Talaromyces sect. Islandici</taxon>
    </lineage>
</organism>
<dbReference type="Proteomes" id="UP000509510">
    <property type="component" value="Chromosome VI"/>
</dbReference>
<dbReference type="GO" id="GO:0022857">
    <property type="term" value="F:transmembrane transporter activity"/>
    <property type="evidence" value="ECO:0007669"/>
    <property type="project" value="InterPro"/>
</dbReference>
<dbReference type="InterPro" id="IPR011701">
    <property type="entry name" value="MFS"/>
</dbReference>
<feature type="transmembrane region" description="Helical" evidence="4">
    <location>
        <begin position="344"/>
        <end position="364"/>
    </location>
</feature>
<evidence type="ECO:0000256" key="2">
    <source>
        <dbReference type="ARBA" id="ARBA00006727"/>
    </source>
</evidence>
<dbReference type="KEGG" id="trg:TRUGW13939_11604"/>
<name>A0A7H8RD63_TALRU</name>
<feature type="region of interest" description="Disordered" evidence="3">
    <location>
        <begin position="479"/>
        <end position="745"/>
    </location>
</feature>
<comment type="similarity">
    <text evidence="2">Belongs to the major facilitator superfamily. Monocarboxylate porter (TC 2.A.1.13) family.</text>
</comment>
<dbReference type="SUPFAM" id="SSF103473">
    <property type="entry name" value="MFS general substrate transporter"/>
    <property type="match status" value="1"/>
</dbReference>
<dbReference type="Pfam" id="PF07690">
    <property type="entry name" value="MFS_1"/>
    <property type="match status" value="1"/>
</dbReference>
<keyword evidence="4" id="KW-1133">Transmembrane helix</keyword>
<gene>
    <name evidence="6" type="ORF">TRUGW13939_11604</name>
</gene>
<feature type="transmembrane region" description="Helical" evidence="4">
    <location>
        <begin position="169"/>
        <end position="192"/>
    </location>
</feature>
<dbReference type="EMBL" id="CP055903">
    <property type="protein sequence ID" value="QKX64430.1"/>
    <property type="molecule type" value="Genomic_DNA"/>
</dbReference>
<reference evidence="7" key="1">
    <citation type="submission" date="2020-06" db="EMBL/GenBank/DDBJ databases">
        <title>A chromosome-scale genome assembly of Talaromyces rugulosus W13939.</title>
        <authorList>
            <person name="Wang B."/>
            <person name="Guo L."/>
            <person name="Ye K."/>
            <person name="Wang L."/>
        </authorList>
    </citation>
    <scope>NUCLEOTIDE SEQUENCE [LARGE SCALE GENOMIC DNA]</scope>
    <source>
        <strain evidence="7">W13939</strain>
    </source>
</reference>
<feature type="transmembrane region" description="Helical" evidence="4">
    <location>
        <begin position="144"/>
        <end position="163"/>
    </location>
</feature>
<comment type="subcellular location">
    <subcellularLocation>
        <location evidence="1">Membrane</location>
        <topology evidence="1">Multi-pass membrane protein</topology>
    </subcellularLocation>
</comment>
<dbReference type="GO" id="GO:0016020">
    <property type="term" value="C:membrane"/>
    <property type="evidence" value="ECO:0007669"/>
    <property type="project" value="UniProtKB-SubCell"/>
</dbReference>
<feature type="transmembrane region" description="Helical" evidence="4">
    <location>
        <begin position="236"/>
        <end position="256"/>
    </location>
</feature>
<dbReference type="InterPro" id="IPR036259">
    <property type="entry name" value="MFS_trans_sf"/>
</dbReference>
<feature type="transmembrane region" description="Helical" evidence="4">
    <location>
        <begin position="204"/>
        <end position="224"/>
    </location>
</feature>
<feature type="compositionally biased region" description="Low complexity" evidence="3">
    <location>
        <begin position="642"/>
        <end position="652"/>
    </location>
</feature>
<feature type="domain" description="Casein kinase substrate phosphoprotein PP28" evidence="5">
    <location>
        <begin position="612"/>
        <end position="709"/>
    </location>
</feature>
<keyword evidence="7" id="KW-1185">Reference proteome</keyword>
<feature type="compositionally biased region" description="Acidic residues" evidence="3">
    <location>
        <begin position="591"/>
        <end position="607"/>
    </location>
</feature>
<dbReference type="Gene3D" id="1.20.1250.20">
    <property type="entry name" value="MFS general substrate transporter like domains"/>
    <property type="match status" value="2"/>
</dbReference>
<dbReference type="GeneID" id="55999081"/>
<dbReference type="InterPro" id="IPR050327">
    <property type="entry name" value="Proton-linked_MCT"/>
</dbReference>
<dbReference type="CDD" id="cd17352">
    <property type="entry name" value="MFS_MCT_SLC16"/>
    <property type="match status" value="1"/>
</dbReference>
<dbReference type="RefSeq" id="XP_035350603.1">
    <property type="nucleotide sequence ID" value="XM_035494710.1"/>
</dbReference>
<dbReference type="OrthoDB" id="6499973at2759"/>
<feature type="transmembrane region" description="Helical" evidence="4">
    <location>
        <begin position="118"/>
        <end position="137"/>
    </location>
</feature>
<feature type="compositionally biased region" description="Basic and acidic residues" evidence="3">
    <location>
        <begin position="653"/>
        <end position="732"/>
    </location>
</feature>
<keyword evidence="4" id="KW-0812">Transmembrane</keyword>
<feature type="compositionally biased region" description="Polar residues" evidence="3">
    <location>
        <begin position="613"/>
        <end position="624"/>
    </location>
</feature>
<feature type="compositionally biased region" description="Acidic residues" evidence="3">
    <location>
        <begin position="521"/>
        <end position="540"/>
    </location>
</feature>
<dbReference type="PANTHER" id="PTHR11360">
    <property type="entry name" value="MONOCARBOXYLATE TRANSPORTER"/>
    <property type="match status" value="1"/>
</dbReference>
<feature type="transmembrane region" description="Helical" evidence="4">
    <location>
        <begin position="370"/>
        <end position="395"/>
    </location>
</feature>
<evidence type="ECO:0000313" key="6">
    <source>
        <dbReference type="EMBL" id="QKX64430.1"/>
    </source>
</evidence>
<evidence type="ECO:0000313" key="7">
    <source>
        <dbReference type="Proteomes" id="UP000509510"/>
    </source>
</evidence>
<evidence type="ECO:0000259" key="5">
    <source>
        <dbReference type="Pfam" id="PF10252"/>
    </source>
</evidence>